<dbReference type="AlphaFoldDB" id="A0A319DT36"/>
<evidence type="ECO:0000313" key="3">
    <source>
        <dbReference type="EMBL" id="PYI00877.1"/>
    </source>
</evidence>
<dbReference type="EMBL" id="KZ826432">
    <property type="protein sequence ID" value="PYI00877.1"/>
    <property type="molecule type" value="Genomic_DNA"/>
</dbReference>
<dbReference type="CDD" id="cd14688">
    <property type="entry name" value="bZIP_YAP"/>
    <property type="match status" value="1"/>
</dbReference>
<reference evidence="3 4" key="1">
    <citation type="submission" date="2018-02" db="EMBL/GenBank/DDBJ databases">
        <title>The genomes of Aspergillus section Nigri reveals drivers in fungal speciation.</title>
        <authorList>
            <consortium name="DOE Joint Genome Institute"/>
            <person name="Vesth T.C."/>
            <person name="Nybo J."/>
            <person name="Theobald S."/>
            <person name="Brandl J."/>
            <person name="Frisvad J.C."/>
            <person name="Nielsen K.F."/>
            <person name="Lyhne E.K."/>
            <person name="Kogle M.E."/>
            <person name="Kuo A."/>
            <person name="Riley R."/>
            <person name="Clum A."/>
            <person name="Nolan M."/>
            <person name="Lipzen A."/>
            <person name="Salamov A."/>
            <person name="Henrissat B."/>
            <person name="Wiebenga A."/>
            <person name="De vries R.P."/>
            <person name="Grigoriev I.V."/>
            <person name="Mortensen U.H."/>
            <person name="Andersen M.R."/>
            <person name="Baker S.E."/>
        </authorList>
    </citation>
    <scope>NUCLEOTIDE SEQUENCE [LARGE SCALE GENOMIC DNA]</scope>
    <source>
        <strain evidence="3 4">CBS 121057</strain>
    </source>
</reference>
<feature type="compositionally biased region" description="Pro residues" evidence="2">
    <location>
        <begin position="117"/>
        <end position="127"/>
    </location>
</feature>
<keyword evidence="4" id="KW-1185">Reference proteome</keyword>
<dbReference type="InterPro" id="IPR046347">
    <property type="entry name" value="bZIP_sf"/>
</dbReference>
<keyword evidence="1" id="KW-0175">Coiled coil</keyword>
<evidence type="ECO:0000256" key="1">
    <source>
        <dbReference type="SAM" id="Coils"/>
    </source>
</evidence>
<dbReference type="PANTHER" id="PTHR37012">
    <property type="entry name" value="B-ZIP TRANSCRIPTION FACTOR (EUROFUNG)-RELATED"/>
    <property type="match status" value="1"/>
</dbReference>
<dbReference type="Gene3D" id="1.20.5.170">
    <property type="match status" value="1"/>
</dbReference>
<evidence type="ECO:0000256" key="2">
    <source>
        <dbReference type="SAM" id="MobiDB-lite"/>
    </source>
</evidence>
<accession>A0A319DT36</accession>
<dbReference type="Pfam" id="PF11905">
    <property type="entry name" value="DUF3425"/>
    <property type="match status" value="1"/>
</dbReference>
<dbReference type="PANTHER" id="PTHR37012:SF6">
    <property type="entry name" value="BZIP TRANSCRIPTION FACTOR"/>
    <property type="match status" value="1"/>
</dbReference>
<dbReference type="GO" id="GO:0003700">
    <property type="term" value="F:DNA-binding transcription factor activity"/>
    <property type="evidence" value="ECO:0007669"/>
    <property type="project" value="InterPro"/>
</dbReference>
<dbReference type="InterPro" id="IPR021833">
    <property type="entry name" value="DUF3425"/>
</dbReference>
<sequence>MSYNLTNKKRLRDRRAQQALRSKKQQYTAQLEDKVAHCERYHDDSSSQHLIQVIEGLQRENEILRKRQEGLKALVGSWEPSPPPGSQIPLPPIQLATTTSISKPTTTNKEPTTTTTTPPPPPPPKDPTPLWSLLPLHSDPPHSPSLLWFTLPPTTIINTPPSPHPLDLLYGTHTNPLAQAIYTSSLRRPLRDPERLAFGWLSYHYAKWLYSPSPSTFSHLPSFLHPAPEQLSIPHPASLDLLIWPEIRGNLIREWGSYAGQKDDLFGFLACCLKIRWPWGEAVLERDGGNGLVMREGFRERVMCKEGWGITREFVRCYPGVVRGVELGDVLVEVG</sequence>
<proteinExistence type="predicted"/>
<feature type="coiled-coil region" evidence="1">
    <location>
        <begin position="47"/>
        <end position="74"/>
    </location>
</feature>
<evidence type="ECO:0000313" key="4">
    <source>
        <dbReference type="Proteomes" id="UP000248423"/>
    </source>
</evidence>
<protein>
    <recommendedName>
        <fullName evidence="5">BZIP domain-containing protein</fullName>
    </recommendedName>
</protein>
<dbReference type="VEuPathDB" id="FungiDB:BO78DRAFT_465032"/>
<name>A0A319DT36_ASPSB</name>
<feature type="region of interest" description="Disordered" evidence="2">
    <location>
        <begin position="98"/>
        <end position="130"/>
    </location>
</feature>
<dbReference type="OrthoDB" id="4161589at2759"/>
<evidence type="ECO:0008006" key="5">
    <source>
        <dbReference type="Google" id="ProtNLM"/>
    </source>
</evidence>
<dbReference type="Proteomes" id="UP000248423">
    <property type="component" value="Unassembled WGS sequence"/>
</dbReference>
<dbReference type="SUPFAM" id="SSF57959">
    <property type="entry name" value="Leucine zipper domain"/>
    <property type="match status" value="1"/>
</dbReference>
<feature type="compositionally biased region" description="Low complexity" evidence="2">
    <location>
        <begin position="98"/>
        <end position="116"/>
    </location>
</feature>
<gene>
    <name evidence="3" type="ORF">BO78DRAFT_465032</name>
</gene>
<organism evidence="3 4">
    <name type="scientific">Aspergillus sclerotiicarbonarius (strain CBS 121057 / IBT 28362)</name>
    <dbReference type="NCBI Taxonomy" id="1448318"/>
    <lineage>
        <taxon>Eukaryota</taxon>
        <taxon>Fungi</taxon>
        <taxon>Dikarya</taxon>
        <taxon>Ascomycota</taxon>
        <taxon>Pezizomycotina</taxon>
        <taxon>Eurotiomycetes</taxon>
        <taxon>Eurotiomycetidae</taxon>
        <taxon>Eurotiales</taxon>
        <taxon>Aspergillaceae</taxon>
        <taxon>Aspergillus</taxon>
        <taxon>Aspergillus subgen. Circumdati</taxon>
    </lineage>
</organism>